<reference evidence="2" key="1">
    <citation type="submission" date="2020-01" db="EMBL/GenBank/DDBJ databases">
        <authorList>
            <consortium name="DOE Joint Genome Institute"/>
            <person name="Haridas S."/>
            <person name="Albert R."/>
            <person name="Binder M."/>
            <person name="Bloem J."/>
            <person name="Labutti K."/>
            <person name="Salamov A."/>
            <person name="Andreopoulos B."/>
            <person name="Baker S.E."/>
            <person name="Barry K."/>
            <person name="Bills G."/>
            <person name="Bluhm B.H."/>
            <person name="Cannon C."/>
            <person name="Castanera R."/>
            <person name="Culley D.E."/>
            <person name="Daum C."/>
            <person name="Ezra D."/>
            <person name="Gonzalez J.B."/>
            <person name="Henrissat B."/>
            <person name="Kuo A."/>
            <person name="Liang C."/>
            <person name="Lipzen A."/>
            <person name="Lutzoni F."/>
            <person name="Magnuson J."/>
            <person name="Mondo S."/>
            <person name="Nolan M."/>
            <person name="Ohm R."/>
            <person name="Pangilinan J."/>
            <person name="Park H.-J."/>
            <person name="Ramirez L."/>
            <person name="Alfaro M."/>
            <person name="Sun H."/>
            <person name="Tritt A."/>
            <person name="Yoshinaga Y."/>
            <person name="Zwiers L.-H."/>
            <person name="Turgeon B.G."/>
            <person name="Goodwin S.B."/>
            <person name="Spatafora J.W."/>
            <person name="Crous P.W."/>
            <person name="Grigoriev I.V."/>
        </authorList>
    </citation>
    <scope>NUCLEOTIDE SEQUENCE</scope>
    <source>
        <strain evidence="2">CBS 342.82</strain>
    </source>
</reference>
<organism evidence="2">
    <name type="scientific">Dissoconium aciculare CBS 342.82</name>
    <dbReference type="NCBI Taxonomy" id="1314786"/>
    <lineage>
        <taxon>Eukaryota</taxon>
        <taxon>Fungi</taxon>
        <taxon>Dikarya</taxon>
        <taxon>Ascomycota</taxon>
        <taxon>Pezizomycotina</taxon>
        <taxon>Dothideomycetes</taxon>
        <taxon>Dothideomycetidae</taxon>
        <taxon>Mycosphaerellales</taxon>
        <taxon>Dissoconiaceae</taxon>
        <taxon>Dissoconium</taxon>
    </lineage>
</organism>
<evidence type="ECO:0000313" key="1">
    <source>
        <dbReference type="Proteomes" id="UP000504637"/>
    </source>
</evidence>
<proteinExistence type="predicted"/>
<protein>
    <submittedName>
        <fullName evidence="2">Uncharacterized protein</fullName>
    </submittedName>
</protein>
<evidence type="ECO:0000313" key="2">
    <source>
        <dbReference type="RefSeq" id="XP_033462825.1"/>
    </source>
</evidence>
<reference evidence="2" key="3">
    <citation type="submission" date="2025-08" db="UniProtKB">
        <authorList>
            <consortium name="RefSeq"/>
        </authorList>
    </citation>
    <scope>IDENTIFICATION</scope>
    <source>
        <strain evidence="2">CBS 342.82</strain>
    </source>
</reference>
<dbReference type="RefSeq" id="XP_033462825.1">
    <property type="nucleotide sequence ID" value="XM_033602829.1"/>
</dbReference>
<dbReference type="Proteomes" id="UP000504637">
    <property type="component" value="Unplaced"/>
</dbReference>
<dbReference type="GeneID" id="54360629"/>
<reference evidence="2" key="2">
    <citation type="submission" date="2020-04" db="EMBL/GenBank/DDBJ databases">
        <authorList>
            <consortium name="NCBI Genome Project"/>
        </authorList>
    </citation>
    <scope>NUCLEOTIDE SEQUENCE</scope>
    <source>
        <strain evidence="2">CBS 342.82</strain>
    </source>
</reference>
<dbReference type="AlphaFoldDB" id="A0A6J3MDV5"/>
<sequence>MTNMHAQAAWPGKPCGSVMGWWVGGVWGHVLRPPKRQITNRSLACSSRNRRPAAVVVALIGTGPRLPDVRPPSSSVSIECDPSLAQCDKLQPTVSIAILIWDHKMRDLTWITAPSTNHQSRKGYSTAASEEGFSSYARPSIYPPPGWSRIDGFKACNVGAEDFELGVAYMYYPACEEKQASPPAISTEAE</sequence>
<name>A0A6J3MDV5_9PEZI</name>
<accession>A0A6J3MDV5</accession>
<gene>
    <name evidence="2" type="ORF">K489DRAFT_367083</name>
</gene>
<keyword evidence="1" id="KW-1185">Reference proteome</keyword>